<gene>
    <name evidence="1" type="ORF">Poly30_55020</name>
</gene>
<dbReference type="PANTHER" id="PTHR36220:SF1">
    <property type="entry name" value="GAMMA TUBULIN COMPLEX COMPONENT C-TERMINAL DOMAIN-CONTAINING PROTEIN"/>
    <property type="match status" value="1"/>
</dbReference>
<accession>A0A518F0S7</accession>
<dbReference type="SUPFAM" id="SSF50965">
    <property type="entry name" value="Galactose oxidase, central domain"/>
    <property type="match status" value="2"/>
</dbReference>
<dbReference type="EMBL" id="CP036434">
    <property type="protein sequence ID" value="QDV09941.1"/>
    <property type="molecule type" value="Genomic_DNA"/>
</dbReference>
<dbReference type="InterPro" id="IPR013519">
    <property type="entry name" value="Int_alpha_beta-p"/>
</dbReference>
<dbReference type="Proteomes" id="UP000320390">
    <property type="component" value="Chromosome"/>
</dbReference>
<evidence type="ECO:0008006" key="3">
    <source>
        <dbReference type="Google" id="ProtNLM"/>
    </source>
</evidence>
<name>A0A518F0S7_9BACT</name>
<protein>
    <recommendedName>
        <fullName evidence="3">Cortical protein marker for cell polarity</fullName>
    </recommendedName>
</protein>
<dbReference type="PROSITE" id="PS51470">
    <property type="entry name" value="FG_GAP"/>
    <property type="match status" value="1"/>
</dbReference>
<evidence type="ECO:0000313" key="2">
    <source>
        <dbReference type="Proteomes" id="UP000320390"/>
    </source>
</evidence>
<dbReference type="PANTHER" id="PTHR36220">
    <property type="entry name" value="UNNAMED PRODUCT"/>
    <property type="match status" value="1"/>
</dbReference>
<evidence type="ECO:0000313" key="1">
    <source>
        <dbReference type="EMBL" id="QDV09941.1"/>
    </source>
</evidence>
<dbReference type="AlphaFoldDB" id="A0A518F0S7"/>
<dbReference type="Gene3D" id="2.130.10.130">
    <property type="entry name" value="Integrin alpha, N-terminal"/>
    <property type="match status" value="1"/>
</dbReference>
<organism evidence="1 2">
    <name type="scientific">Saltatorellus ferox</name>
    <dbReference type="NCBI Taxonomy" id="2528018"/>
    <lineage>
        <taxon>Bacteria</taxon>
        <taxon>Pseudomonadati</taxon>
        <taxon>Planctomycetota</taxon>
        <taxon>Planctomycetia</taxon>
        <taxon>Planctomycetia incertae sedis</taxon>
        <taxon>Saltatorellus</taxon>
    </lineage>
</organism>
<sequence>MVRMTRRTEPTEYTQRVMNALALALALVPQSVVQVLPTPPGPGAGYFGTGVSLDGHQLAITATTRHAGHFGPGRVHLYDLGPNGWSLSASLAQGFGSSSSGYASAVHLRGDQLIVGDFQASQNTGVVEIFDRVGGAWQPTLLLNDGLVGDDHFGCALDRDGSVLAVGARLEGSLAYRQGAVHVYENTATGWASVDVLHPTQAPTRAFFGFDVAVRGDRIAASGPGYYIFASSFGIAQTFRRGAAGGWALEHDLTPPDGTYGSFGVSIELDDQFAYVGSARKQEPGRARGTVDVFDLATGQHVERLTAPVESQSNGFGIHISVDGDLLVAGGLDPWAPSGGGRVSAFERTSQGWTWIQSISEADGLGTAIDLENGLVVIGDAQFASAGPSQAHVALMGPAIQSACAGAQGQPLVATGALSPTWSQLELEATSLSPSAFCFLVAGSPSANLPTVYGPLCIGGTIRRLGVLQADVAGAVSTSLNGSEPGLIGFQPGDSIGFQLLQRAPTGAILGPAVVATRYL</sequence>
<dbReference type="InterPro" id="IPR011043">
    <property type="entry name" value="Gal_Oxase/kelch_b-propeller"/>
</dbReference>
<proteinExistence type="predicted"/>
<dbReference type="InterPro" id="IPR028994">
    <property type="entry name" value="Integrin_alpha_N"/>
</dbReference>
<reference evidence="1 2" key="1">
    <citation type="submission" date="2019-02" db="EMBL/GenBank/DDBJ databases">
        <title>Deep-cultivation of Planctomycetes and their phenomic and genomic characterization uncovers novel biology.</title>
        <authorList>
            <person name="Wiegand S."/>
            <person name="Jogler M."/>
            <person name="Boedeker C."/>
            <person name="Pinto D."/>
            <person name="Vollmers J."/>
            <person name="Rivas-Marin E."/>
            <person name="Kohn T."/>
            <person name="Peeters S.H."/>
            <person name="Heuer A."/>
            <person name="Rast P."/>
            <person name="Oberbeckmann S."/>
            <person name="Bunk B."/>
            <person name="Jeske O."/>
            <person name="Meyerdierks A."/>
            <person name="Storesund J.E."/>
            <person name="Kallscheuer N."/>
            <person name="Luecker S."/>
            <person name="Lage O.M."/>
            <person name="Pohl T."/>
            <person name="Merkel B.J."/>
            <person name="Hornburger P."/>
            <person name="Mueller R.-W."/>
            <person name="Bruemmer F."/>
            <person name="Labrenz M."/>
            <person name="Spormann A.M."/>
            <person name="Op den Camp H."/>
            <person name="Overmann J."/>
            <person name="Amann R."/>
            <person name="Jetten M.S.M."/>
            <person name="Mascher T."/>
            <person name="Medema M.H."/>
            <person name="Devos D.P."/>
            <person name="Kaster A.-K."/>
            <person name="Ovreas L."/>
            <person name="Rohde M."/>
            <person name="Galperin M.Y."/>
            <person name="Jogler C."/>
        </authorList>
    </citation>
    <scope>NUCLEOTIDE SEQUENCE [LARGE SCALE GENOMIC DNA]</scope>
    <source>
        <strain evidence="1 2">Poly30</strain>
    </source>
</reference>
<keyword evidence="2" id="KW-1185">Reference proteome</keyword>